<protein>
    <submittedName>
        <fullName evidence="1">Uncharacterized protein</fullName>
    </submittedName>
</protein>
<sequence>MPRRRARQSAGGCKFAFTAVCSPAFNTRRHHNNDASAPLLPLPHPFLPPLPPTILFSWLRRSVAVLFHSSTSFGFNYIQLALLLQTIRPAQSGGFESGSGHSKVRSFIRVVRSVPSLLVVCTIAVIRLREVRVTVGAAAFEVLRAATLS</sequence>
<gene>
    <name evidence="1" type="ORF">SNOG_03380</name>
</gene>
<organism evidence="1 2">
    <name type="scientific">Phaeosphaeria nodorum (strain SN15 / ATCC MYA-4574 / FGSC 10173)</name>
    <name type="common">Glume blotch fungus</name>
    <name type="synonym">Parastagonospora nodorum</name>
    <dbReference type="NCBI Taxonomy" id="321614"/>
    <lineage>
        <taxon>Eukaryota</taxon>
        <taxon>Fungi</taxon>
        <taxon>Dikarya</taxon>
        <taxon>Ascomycota</taxon>
        <taxon>Pezizomycotina</taxon>
        <taxon>Dothideomycetes</taxon>
        <taxon>Pleosporomycetidae</taxon>
        <taxon>Pleosporales</taxon>
        <taxon>Pleosporineae</taxon>
        <taxon>Phaeosphaeriaceae</taxon>
        <taxon>Parastagonospora</taxon>
    </lineage>
</organism>
<proteinExistence type="predicted"/>
<dbReference type="AlphaFoldDB" id="Q0UXY4"/>
<reference evidence="2" key="1">
    <citation type="journal article" date="2007" name="Plant Cell">
        <title>Dothideomycete-plant interactions illuminated by genome sequencing and EST analysis of the wheat pathogen Stagonospora nodorum.</title>
        <authorList>
            <person name="Hane J.K."/>
            <person name="Lowe R.G."/>
            <person name="Solomon P.S."/>
            <person name="Tan K.C."/>
            <person name="Schoch C.L."/>
            <person name="Spatafora J.W."/>
            <person name="Crous P.W."/>
            <person name="Kodira C."/>
            <person name="Birren B.W."/>
            <person name="Galagan J.E."/>
            <person name="Torriani S.F."/>
            <person name="McDonald B.A."/>
            <person name="Oliver R.P."/>
        </authorList>
    </citation>
    <scope>NUCLEOTIDE SEQUENCE [LARGE SCALE GENOMIC DNA]</scope>
    <source>
        <strain evidence="2">SN15 / ATCC MYA-4574 / FGSC 10173</strain>
    </source>
</reference>
<accession>Q0UXY4</accession>
<dbReference type="InParanoid" id="Q0UXY4"/>
<dbReference type="RefSeq" id="XP_001793948.1">
    <property type="nucleotide sequence ID" value="XM_001793896.1"/>
</dbReference>
<dbReference type="KEGG" id="pno:SNOG_03380"/>
<dbReference type="EMBL" id="CH445329">
    <property type="protein sequence ID" value="EAT88585.1"/>
    <property type="molecule type" value="Genomic_DNA"/>
</dbReference>
<name>Q0UXY4_PHANO</name>
<evidence type="ECO:0000313" key="2">
    <source>
        <dbReference type="Proteomes" id="UP000001055"/>
    </source>
</evidence>
<evidence type="ECO:0000313" key="1">
    <source>
        <dbReference type="EMBL" id="EAT88585.1"/>
    </source>
</evidence>
<dbReference type="GeneID" id="5970811"/>
<dbReference type="Proteomes" id="UP000001055">
    <property type="component" value="Unassembled WGS sequence"/>
</dbReference>